<feature type="region of interest" description="Disordered" evidence="1">
    <location>
        <begin position="26"/>
        <end position="121"/>
    </location>
</feature>
<dbReference type="RefSeq" id="WP_386346006.1">
    <property type="nucleotide sequence ID" value="NZ_JBHSFG010000047.1"/>
</dbReference>
<evidence type="ECO:0000256" key="2">
    <source>
        <dbReference type="SAM" id="SignalP"/>
    </source>
</evidence>
<keyword evidence="2" id="KW-0732">Signal</keyword>
<reference evidence="4" key="1">
    <citation type="journal article" date="2019" name="Int. J. Syst. Evol. Microbiol.">
        <title>The Global Catalogue of Microorganisms (GCM) 10K type strain sequencing project: providing services to taxonomists for standard genome sequencing and annotation.</title>
        <authorList>
            <consortium name="The Broad Institute Genomics Platform"/>
            <consortium name="The Broad Institute Genome Sequencing Center for Infectious Disease"/>
            <person name="Wu L."/>
            <person name="Ma J."/>
        </authorList>
    </citation>
    <scope>NUCLEOTIDE SEQUENCE [LARGE SCALE GENOMIC DNA]</scope>
    <source>
        <strain evidence="4">DT43</strain>
    </source>
</reference>
<name>A0ABV8YU51_9ACTN</name>
<accession>A0ABV8YU51</accession>
<gene>
    <name evidence="3" type="ORF">ACFPH6_27545</name>
</gene>
<dbReference type="EMBL" id="JBHSFG010000047">
    <property type="protein sequence ID" value="MFC4468249.1"/>
    <property type="molecule type" value="Genomic_DNA"/>
</dbReference>
<evidence type="ECO:0000313" key="3">
    <source>
        <dbReference type="EMBL" id="MFC4468249.1"/>
    </source>
</evidence>
<proteinExistence type="predicted"/>
<organism evidence="3 4">
    <name type="scientific">Streptomyces xiangluensis</name>
    <dbReference type="NCBI Taxonomy" id="2665720"/>
    <lineage>
        <taxon>Bacteria</taxon>
        <taxon>Bacillati</taxon>
        <taxon>Actinomycetota</taxon>
        <taxon>Actinomycetes</taxon>
        <taxon>Kitasatosporales</taxon>
        <taxon>Streptomycetaceae</taxon>
        <taxon>Streptomyces</taxon>
    </lineage>
</organism>
<keyword evidence="4" id="KW-1185">Reference proteome</keyword>
<protein>
    <submittedName>
        <fullName evidence="3">Small secreted hydrophilic protein</fullName>
    </submittedName>
</protein>
<sequence>MSFSHRIAALTAVVAIPLGIAATSYALTDSPESPKVPAKVELDKGDSPSRTPSKKPTPSDEVVSRPPVTDDDNSDDGGAGGRTDDGAGGRTSGGGPGGAADDDGPGDDGSGDDDGGAGDDG</sequence>
<feature type="signal peptide" evidence="2">
    <location>
        <begin position="1"/>
        <end position="26"/>
    </location>
</feature>
<feature type="chain" id="PRO_5046752628" evidence="2">
    <location>
        <begin position="27"/>
        <end position="121"/>
    </location>
</feature>
<feature type="compositionally biased region" description="Acidic residues" evidence="1">
    <location>
        <begin position="100"/>
        <end position="121"/>
    </location>
</feature>
<evidence type="ECO:0000256" key="1">
    <source>
        <dbReference type="SAM" id="MobiDB-lite"/>
    </source>
</evidence>
<feature type="compositionally biased region" description="Gly residues" evidence="1">
    <location>
        <begin position="88"/>
        <end position="98"/>
    </location>
</feature>
<dbReference type="Proteomes" id="UP001596012">
    <property type="component" value="Unassembled WGS sequence"/>
</dbReference>
<evidence type="ECO:0000313" key="4">
    <source>
        <dbReference type="Proteomes" id="UP001596012"/>
    </source>
</evidence>
<comment type="caution">
    <text evidence="3">The sequence shown here is derived from an EMBL/GenBank/DDBJ whole genome shotgun (WGS) entry which is preliminary data.</text>
</comment>
<feature type="compositionally biased region" description="Basic and acidic residues" evidence="1">
    <location>
        <begin position="38"/>
        <end position="47"/>
    </location>
</feature>